<protein>
    <submittedName>
        <fullName evidence="4">Nose resistant to fluoxetine protein 6</fullName>
    </submittedName>
</protein>
<feature type="compositionally biased region" description="Basic and acidic residues" evidence="1">
    <location>
        <begin position="303"/>
        <end position="316"/>
    </location>
</feature>
<feature type="compositionally biased region" description="Polar residues" evidence="1">
    <location>
        <begin position="318"/>
        <end position="327"/>
    </location>
</feature>
<dbReference type="Proteomes" id="UP000050794">
    <property type="component" value="Unassembled WGS sequence"/>
</dbReference>
<keyword evidence="2" id="KW-0812">Transmembrane</keyword>
<sequence>LFRGKGTTFDFEQFLYFAPWIRCTPYVIGILTGYFLFKTKDKKLWMTWVSEKFCYILLYQKVSNGGCIFSEIRNAKHFRVAVYTEIAPNNFSTIETVYIFDGRVPPRKNSIFEDHSLPSTTAYIAELQKTEWLAVLLWLASAAIGVGCVFSLYDYVNGDPLNTAERASYYNWSRIGWAIGLAWVVTACERGWAGPIKSFMELGLWAPLSRLTYCGYLVHYFIIVSLLSLSRQPMHFVNMSAILFLQSFPVIVITFAVAFLWSCAFEIPSGKLEKMLISALLGSGNRRRGERVKPAELNEPNKVEVVKEESSNKDSTDSQEITNSVNSECKKDS</sequence>
<feature type="region of interest" description="Disordered" evidence="1">
    <location>
        <begin position="303"/>
        <end position="333"/>
    </location>
</feature>
<keyword evidence="3" id="KW-1185">Reference proteome</keyword>
<evidence type="ECO:0000313" key="4">
    <source>
        <dbReference type="WBParaSite" id="TCNE_0001128901-mRNA-1"/>
    </source>
</evidence>
<keyword evidence="2" id="KW-0472">Membrane</keyword>
<evidence type="ECO:0000313" key="3">
    <source>
        <dbReference type="Proteomes" id="UP000050794"/>
    </source>
</evidence>
<feature type="transmembrane region" description="Helical" evidence="2">
    <location>
        <begin position="210"/>
        <end position="229"/>
    </location>
</feature>
<feature type="transmembrane region" description="Helical" evidence="2">
    <location>
        <begin position="241"/>
        <end position="261"/>
    </location>
</feature>
<feature type="transmembrane region" description="Helical" evidence="2">
    <location>
        <begin position="132"/>
        <end position="153"/>
    </location>
</feature>
<keyword evidence="2" id="KW-1133">Transmembrane helix</keyword>
<dbReference type="WBParaSite" id="TCNE_0001128901-mRNA-1">
    <property type="protein sequence ID" value="TCNE_0001128901-mRNA-1"/>
    <property type="gene ID" value="TCNE_0001128901"/>
</dbReference>
<dbReference type="InterPro" id="IPR052728">
    <property type="entry name" value="O2_lipid_transport_reg"/>
</dbReference>
<organism evidence="3 4">
    <name type="scientific">Toxocara canis</name>
    <name type="common">Canine roundworm</name>
    <dbReference type="NCBI Taxonomy" id="6265"/>
    <lineage>
        <taxon>Eukaryota</taxon>
        <taxon>Metazoa</taxon>
        <taxon>Ecdysozoa</taxon>
        <taxon>Nematoda</taxon>
        <taxon>Chromadorea</taxon>
        <taxon>Rhabditida</taxon>
        <taxon>Spirurina</taxon>
        <taxon>Ascaridomorpha</taxon>
        <taxon>Ascaridoidea</taxon>
        <taxon>Toxocaridae</taxon>
        <taxon>Toxocara</taxon>
    </lineage>
</organism>
<evidence type="ECO:0000256" key="1">
    <source>
        <dbReference type="SAM" id="MobiDB-lite"/>
    </source>
</evidence>
<dbReference type="AlphaFoldDB" id="A0A183US19"/>
<feature type="transmembrane region" description="Helical" evidence="2">
    <location>
        <begin position="14"/>
        <end position="37"/>
    </location>
</feature>
<dbReference type="PANTHER" id="PTHR11161:SF0">
    <property type="entry name" value="O-ACYLTRANSFERASE LIKE PROTEIN"/>
    <property type="match status" value="1"/>
</dbReference>
<proteinExistence type="predicted"/>
<reference evidence="4" key="1">
    <citation type="submission" date="2016-06" db="UniProtKB">
        <authorList>
            <consortium name="WormBaseParasite"/>
        </authorList>
    </citation>
    <scope>IDENTIFICATION</scope>
</reference>
<dbReference type="PANTHER" id="PTHR11161">
    <property type="entry name" value="O-ACYLTRANSFERASE"/>
    <property type="match status" value="1"/>
</dbReference>
<accession>A0A183US19</accession>
<name>A0A183US19_TOXCA</name>
<evidence type="ECO:0000256" key="2">
    <source>
        <dbReference type="SAM" id="Phobius"/>
    </source>
</evidence>